<dbReference type="PROSITE" id="PS51066">
    <property type="entry name" value="ZF_FPG_2"/>
    <property type="match status" value="1"/>
</dbReference>
<evidence type="ECO:0000256" key="5">
    <source>
        <dbReference type="ARBA" id="ARBA00022723"/>
    </source>
</evidence>
<dbReference type="NCBIfam" id="NF002211">
    <property type="entry name" value="PRK01103.1"/>
    <property type="match status" value="1"/>
</dbReference>
<reference evidence="19 20" key="1">
    <citation type="submission" date="2024-09" db="EMBL/GenBank/DDBJ databases">
        <authorList>
            <person name="Sun Q."/>
            <person name="Mori K."/>
        </authorList>
    </citation>
    <scope>NUCLEOTIDE SEQUENCE [LARGE SCALE GENOMIC DNA]</scope>
    <source>
        <strain evidence="19 20">JCM 1334</strain>
    </source>
</reference>
<evidence type="ECO:0000256" key="7">
    <source>
        <dbReference type="ARBA" id="ARBA00022771"/>
    </source>
</evidence>
<dbReference type="SUPFAM" id="SSF46946">
    <property type="entry name" value="S13-like H2TH domain"/>
    <property type="match status" value="1"/>
</dbReference>
<evidence type="ECO:0000256" key="14">
    <source>
        <dbReference type="ARBA" id="ARBA00023295"/>
    </source>
</evidence>
<name>A0ABV5XYX2_ARTRM</name>
<dbReference type="PANTHER" id="PTHR22993:SF9">
    <property type="entry name" value="FORMAMIDOPYRIMIDINE-DNA GLYCOSYLASE"/>
    <property type="match status" value="1"/>
</dbReference>
<dbReference type="GO" id="GO:0008534">
    <property type="term" value="F:oxidized purine nucleobase lesion DNA N-glycosylase activity"/>
    <property type="evidence" value="ECO:0007669"/>
    <property type="project" value="UniProtKB-EC"/>
</dbReference>
<sequence length="321" mass="35263">MPELPEVEVVRRGLARWVRGRTITSVEVLDARSIRRHALGTEDFIGNLEHSTVLDVVRRGKFLWMPLRTEETRSTGGTAEAMPGVALMAHLGMSGQLLMQDPGVPDEKHLKVRLRLSSSDGMPEELRFVDQRIFGGLFVTSLVPTSDGGPGGQGGTPLPEIAEEASHIARDPLDPHFSFDEFYRKVKARKTGLKRALLDQGVISGIGNIYADEALWRAKLHYAKQTDTLKRADAVRLVDAAKEVMSDALAAGGTSFDSLYVNVNGASGYFARSLDAYGRAGEPCRRCSAVGLPGVIKREQFMNRSSYTCPICQPKPRNGRW</sequence>
<evidence type="ECO:0000256" key="13">
    <source>
        <dbReference type="ARBA" id="ARBA00023268"/>
    </source>
</evidence>
<evidence type="ECO:0000256" key="16">
    <source>
        <dbReference type="PROSITE-ProRule" id="PRU00391"/>
    </source>
</evidence>
<comment type="catalytic activity">
    <reaction evidence="15">
        <text>2'-deoxyribonucleotide-(2'-deoxyribose 5'-phosphate)-2'-deoxyribonucleotide-DNA = a 3'-end 2'-deoxyribonucleotide-(2,3-dehydro-2,3-deoxyribose 5'-phosphate)-DNA + a 5'-end 5'-phospho-2'-deoxyribonucleoside-DNA + H(+)</text>
        <dbReference type="Rhea" id="RHEA:66592"/>
        <dbReference type="Rhea" id="RHEA-COMP:13180"/>
        <dbReference type="Rhea" id="RHEA-COMP:16897"/>
        <dbReference type="Rhea" id="RHEA-COMP:17067"/>
        <dbReference type="ChEBI" id="CHEBI:15378"/>
        <dbReference type="ChEBI" id="CHEBI:136412"/>
        <dbReference type="ChEBI" id="CHEBI:157695"/>
        <dbReference type="ChEBI" id="CHEBI:167181"/>
        <dbReference type="EC" id="4.2.99.18"/>
    </reaction>
</comment>
<evidence type="ECO:0000313" key="19">
    <source>
        <dbReference type="EMBL" id="MFB9819938.1"/>
    </source>
</evidence>
<dbReference type="Gene3D" id="3.20.190.10">
    <property type="entry name" value="MutM-like, N-terminal"/>
    <property type="match status" value="1"/>
</dbReference>
<evidence type="ECO:0000259" key="18">
    <source>
        <dbReference type="PROSITE" id="PS51068"/>
    </source>
</evidence>
<dbReference type="SUPFAM" id="SSF57716">
    <property type="entry name" value="Glucocorticoid receptor-like (DNA-binding domain)"/>
    <property type="match status" value="1"/>
</dbReference>
<evidence type="ECO:0000259" key="17">
    <source>
        <dbReference type="PROSITE" id="PS51066"/>
    </source>
</evidence>
<dbReference type="InterPro" id="IPR010979">
    <property type="entry name" value="Ribosomal_uS13-like_H2TH"/>
</dbReference>
<comment type="subunit">
    <text evidence="4">Monomer.</text>
</comment>
<evidence type="ECO:0000256" key="4">
    <source>
        <dbReference type="ARBA" id="ARBA00011245"/>
    </source>
</evidence>
<keyword evidence="20" id="KW-1185">Reference proteome</keyword>
<keyword evidence="6" id="KW-0227">DNA damage</keyword>
<keyword evidence="12 19" id="KW-0456">Lyase</keyword>
<evidence type="ECO:0000256" key="9">
    <source>
        <dbReference type="ARBA" id="ARBA00022833"/>
    </source>
</evidence>
<keyword evidence="14 19" id="KW-0326">Glycosidase</keyword>
<dbReference type="GO" id="GO:0140078">
    <property type="term" value="F:class I DNA-(apurinic or apyrimidinic site) endonuclease activity"/>
    <property type="evidence" value="ECO:0007669"/>
    <property type="project" value="UniProtKB-EC"/>
</dbReference>
<dbReference type="InterPro" id="IPR035937">
    <property type="entry name" value="FPG_N"/>
</dbReference>
<dbReference type="InterPro" id="IPR000214">
    <property type="entry name" value="Znf_DNA_glyclase/AP_lyase"/>
</dbReference>
<dbReference type="Proteomes" id="UP001589702">
    <property type="component" value="Unassembled WGS sequence"/>
</dbReference>
<dbReference type="Pfam" id="PF01149">
    <property type="entry name" value="Fapy_DNA_glyco"/>
    <property type="match status" value="1"/>
</dbReference>
<dbReference type="PROSITE" id="PS51068">
    <property type="entry name" value="FPG_CAT"/>
    <property type="match status" value="1"/>
</dbReference>
<accession>A0ABV5XYX2</accession>
<dbReference type="NCBIfam" id="TIGR00577">
    <property type="entry name" value="fpg"/>
    <property type="match status" value="1"/>
</dbReference>
<dbReference type="InterPro" id="IPR015886">
    <property type="entry name" value="H2TH_FPG"/>
</dbReference>
<evidence type="ECO:0000256" key="2">
    <source>
        <dbReference type="ARBA" id="ARBA00001947"/>
    </source>
</evidence>
<organism evidence="19 20">
    <name type="scientific">Arthrobacter ramosus</name>
    <dbReference type="NCBI Taxonomy" id="1672"/>
    <lineage>
        <taxon>Bacteria</taxon>
        <taxon>Bacillati</taxon>
        <taxon>Actinomycetota</taxon>
        <taxon>Actinomycetes</taxon>
        <taxon>Micrococcales</taxon>
        <taxon>Micrococcaceae</taxon>
        <taxon>Arthrobacter</taxon>
    </lineage>
</organism>
<comment type="caution">
    <text evidence="19">The sequence shown here is derived from an EMBL/GenBank/DDBJ whole genome shotgun (WGS) entry which is preliminary data.</text>
</comment>
<feature type="domain" description="FPG-type" evidence="17">
    <location>
        <begin position="275"/>
        <end position="314"/>
    </location>
</feature>
<evidence type="ECO:0000256" key="15">
    <source>
        <dbReference type="ARBA" id="ARBA00044632"/>
    </source>
</evidence>
<evidence type="ECO:0000313" key="20">
    <source>
        <dbReference type="Proteomes" id="UP001589702"/>
    </source>
</evidence>
<keyword evidence="11" id="KW-0234">DNA repair</keyword>
<proteinExistence type="inferred from homology"/>
<feature type="domain" description="Formamidopyrimidine-DNA glycosylase catalytic" evidence="18">
    <location>
        <begin position="2"/>
        <end position="135"/>
    </location>
</feature>
<evidence type="ECO:0000256" key="10">
    <source>
        <dbReference type="ARBA" id="ARBA00023125"/>
    </source>
</evidence>
<dbReference type="InterPro" id="IPR020629">
    <property type="entry name" value="FPG_Glyclase"/>
</dbReference>
<comment type="catalytic activity">
    <reaction evidence="1">
        <text>Hydrolysis of DNA containing ring-opened 7-methylguanine residues, releasing 2,6-diamino-4-hydroxy-5-(N-methyl)formamidopyrimidine.</text>
        <dbReference type="EC" id="3.2.2.23"/>
    </reaction>
</comment>
<evidence type="ECO:0000256" key="12">
    <source>
        <dbReference type="ARBA" id="ARBA00023239"/>
    </source>
</evidence>
<keyword evidence="13" id="KW-0511">Multifunctional enzyme</keyword>
<dbReference type="InterPro" id="IPR012319">
    <property type="entry name" value="FPG_cat"/>
</dbReference>
<comment type="similarity">
    <text evidence="3">Belongs to the FPG family.</text>
</comment>
<keyword evidence="5" id="KW-0479">Metal-binding</keyword>
<keyword evidence="9" id="KW-0862">Zinc</keyword>
<dbReference type="EC" id="3.2.2.23" evidence="19"/>
<dbReference type="SUPFAM" id="SSF81624">
    <property type="entry name" value="N-terminal domain of MutM-like DNA repair proteins"/>
    <property type="match status" value="1"/>
</dbReference>
<dbReference type="SMART" id="SM00898">
    <property type="entry name" value="Fapy_DNA_glyco"/>
    <property type="match status" value="1"/>
</dbReference>
<dbReference type="RefSeq" id="WP_234752019.1">
    <property type="nucleotide sequence ID" value="NZ_JAKEED010000009.1"/>
</dbReference>
<keyword evidence="7 16" id="KW-0863">Zinc-finger</keyword>
<dbReference type="CDD" id="cd08966">
    <property type="entry name" value="EcFpg-like_N"/>
    <property type="match status" value="1"/>
</dbReference>
<evidence type="ECO:0000256" key="3">
    <source>
        <dbReference type="ARBA" id="ARBA00009409"/>
    </source>
</evidence>
<comment type="cofactor">
    <cofactor evidence="2">
        <name>Zn(2+)</name>
        <dbReference type="ChEBI" id="CHEBI:29105"/>
    </cofactor>
</comment>
<dbReference type="SMART" id="SM01232">
    <property type="entry name" value="H2TH"/>
    <property type="match status" value="1"/>
</dbReference>
<protein>
    <submittedName>
        <fullName evidence="19">Bifunctional DNA-formamidopyrimidine glycosylase/DNA-(Apurinic or apyrimidinic site) lyase</fullName>
        <ecNumber evidence="19">3.2.2.23</ecNumber>
        <ecNumber evidence="19">4.2.99.18</ecNumber>
    </submittedName>
</protein>
<evidence type="ECO:0000256" key="6">
    <source>
        <dbReference type="ARBA" id="ARBA00022763"/>
    </source>
</evidence>
<dbReference type="EC" id="4.2.99.18" evidence="19"/>
<keyword evidence="10" id="KW-0238">DNA-binding</keyword>
<dbReference type="Gene3D" id="1.10.8.50">
    <property type="match status" value="1"/>
</dbReference>
<keyword evidence="8 19" id="KW-0378">Hydrolase</keyword>
<dbReference type="PANTHER" id="PTHR22993">
    <property type="entry name" value="FORMAMIDOPYRIMIDINE-DNA GLYCOSYLASE"/>
    <property type="match status" value="1"/>
</dbReference>
<gene>
    <name evidence="19" type="primary">mutM</name>
    <name evidence="19" type="ORF">ACFFP1_10545</name>
</gene>
<evidence type="ECO:0000256" key="8">
    <source>
        <dbReference type="ARBA" id="ARBA00022801"/>
    </source>
</evidence>
<dbReference type="EMBL" id="JBHMBC010000016">
    <property type="protein sequence ID" value="MFB9819938.1"/>
    <property type="molecule type" value="Genomic_DNA"/>
</dbReference>
<evidence type="ECO:0000256" key="11">
    <source>
        <dbReference type="ARBA" id="ARBA00023204"/>
    </source>
</evidence>
<evidence type="ECO:0000256" key="1">
    <source>
        <dbReference type="ARBA" id="ARBA00001668"/>
    </source>
</evidence>
<dbReference type="Pfam" id="PF06831">
    <property type="entry name" value="H2TH"/>
    <property type="match status" value="1"/>
</dbReference>